<keyword evidence="3" id="KW-0805">Transcription regulation</keyword>
<protein>
    <submittedName>
        <fullName evidence="10">Uncharacterized protein</fullName>
    </submittedName>
</protein>
<gene>
    <name evidence="10" type="ORF">L1049_007447</name>
</gene>
<dbReference type="InterPro" id="IPR017930">
    <property type="entry name" value="Myb_dom"/>
</dbReference>
<sequence>MRKGVWTAEEDLLLRNCIKNYGEGNWHMIPLRAGLLRCRKSCRLRWLNYLRPNIKRGEFASDEVDLIFRLHKLLGNRQL</sequence>
<evidence type="ECO:0000259" key="8">
    <source>
        <dbReference type="PROSITE" id="PS50090"/>
    </source>
</evidence>
<dbReference type="PROSITE" id="PS51294">
    <property type="entry name" value="HTH_MYB"/>
    <property type="match status" value="1"/>
</dbReference>
<proteinExistence type="predicted"/>
<dbReference type="InterPro" id="IPR001005">
    <property type="entry name" value="SANT/Myb"/>
</dbReference>
<keyword evidence="2" id="KW-0677">Repeat</keyword>
<dbReference type="Gene3D" id="1.10.10.60">
    <property type="entry name" value="Homeodomain-like"/>
    <property type="match status" value="1"/>
</dbReference>
<comment type="subcellular location">
    <subcellularLocation>
        <location evidence="1">Nucleus</location>
    </subcellularLocation>
</comment>
<feature type="domain" description="HTH myb-type" evidence="9">
    <location>
        <begin position="1"/>
        <end position="54"/>
    </location>
</feature>
<evidence type="ECO:0000256" key="6">
    <source>
        <dbReference type="ARBA" id="ARBA00023163"/>
    </source>
</evidence>
<dbReference type="Pfam" id="PF00249">
    <property type="entry name" value="Myb_DNA-binding"/>
    <property type="match status" value="1"/>
</dbReference>
<evidence type="ECO:0000256" key="7">
    <source>
        <dbReference type="ARBA" id="ARBA00023242"/>
    </source>
</evidence>
<dbReference type="Proteomes" id="UP001415857">
    <property type="component" value="Unassembled WGS sequence"/>
</dbReference>
<evidence type="ECO:0000256" key="1">
    <source>
        <dbReference type="ARBA" id="ARBA00004123"/>
    </source>
</evidence>
<dbReference type="SMART" id="SM00717">
    <property type="entry name" value="SANT"/>
    <property type="match status" value="1"/>
</dbReference>
<dbReference type="PANTHER" id="PTHR47999:SF24">
    <property type="entry name" value="TRANSCRIPTION FACTOR MYB90"/>
    <property type="match status" value="1"/>
</dbReference>
<accession>A0AAP0QY84</accession>
<keyword evidence="6" id="KW-0804">Transcription</keyword>
<keyword evidence="11" id="KW-1185">Reference proteome</keyword>
<dbReference type="SUPFAM" id="SSF46689">
    <property type="entry name" value="Homeodomain-like"/>
    <property type="match status" value="1"/>
</dbReference>
<dbReference type="EMBL" id="JBBPBK010000256">
    <property type="protein sequence ID" value="KAK9266022.1"/>
    <property type="molecule type" value="Genomic_DNA"/>
</dbReference>
<keyword evidence="5" id="KW-0010">Activator</keyword>
<dbReference type="GO" id="GO:0005634">
    <property type="term" value="C:nucleus"/>
    <property type="evidence" value="ECO:0007669"/>
    <property type="project" value="UniProtKB-SubCell"/>
</dbReference>
<evidence type="ECO:0000256" key="5">
    <source>
        <dbReference type="ARBA" id="ARBA00023159"/>
    </source>
</evidence>
<evidence type="ECO:0000259" key="9">
    <source>
        <dbReference type="PROSITE" id="PS51294"/>
    </source>
</evidence>
<dbReference type="CDD" id="cd00167">
    <property type="entry name" value="SANT"/>
    <property type="match status" value="1"/>
</dbReference>
<comment type="caution">
    <text evidence="10">The sequence shown here is derived from an EMBL/GenBank/DDBJ whole genome shotgun (WGS) entry which is preliminary data.</text>
</comment>
<dbReference type="GO" id="GO:0080090">
    <property type="term" value="P:regulation of primary metabolic process"/>
    <property type="evidence" value="ECO:0007669"/>
    <property type="project" value="UniProtKB-ARBA"/>
</dbReference>
<keyword evidence="7" id="KW-0539">Nucleus</keyword>
<dbReference type="AlphaFoldDB" id="A0AAP0QY84"/>
<dbReference type="PROSITE" id="PS50090">
    <property type="entry name" value="MYB_LIKE"/>
    <property type="match status" value="1"/>
</dbReference>
<evidence type="ECO:0000313" key="11">
    <source>
        <dbReference type="Proteomes" id="UP001415857"/>
    </source>
</evidence>
<name>A0AAP0QY84_LIQFO</name>
<keyword evidence="4" id="KW-0238">DNA-binding</keyword>
<evidence type="ECO:0000313" key="10">
    <source>
        <dbReference type="EMBL" id="KAK9266022.1"/>
    </source>
</evidence>
<evidence type="ECO:0000256" key="2">
    <source>
        <dbReference type="ARBA" id="ARBA00022737"/>
    </source>
</evidence>
<dbReference type="InterPro" id="IPR015495">
    <property type="entry name" value="Myb_TF_plants"/>
</dbReference>
<evidence type="ECO:0000256" key="4">
    <source>
        <dbReference type="ARBA" id="ARBA00023125"/>
    </source>
</evidence>
<dbReference type="InterPro" id="IPR009057">
    <property type="entry name" value="Homeodomain-like_sf"/>
</dbReference>
<evidence type="ECO:0000256" key="3">
    <source>
        <dbReference type="ARBA" id="ARBA00023015"/>
    </source>
</evidence>
<dbReference type="PANTHER" id="PTHR47999">
    <property type="entry name" value="TRANSCRIPTION FACTOR MYB8-RELATED-RELATED"/>
    <property type="match status" value="1"/>
</dbReference>
<organism evidence="10 11">
    <name type="scientific">Liquidambar formosana</name>
    <name type="common">Formosan gum</name>
    <dbReference type="NCBI Taxonomy" id="63359"/>
    <lineage>
        <taxon>Eukaryota</taxon>
        <taxon>Viridiplantae</taxon>
        <taxon>Streptophyta</taxon>
        <taxon>Embryophyta</taxon>
        <taxon>Tracheophyta</taxon>
        <taxon>Spermatophyta</taxon>
        <taxon>Magnoliopsida</taxon>
        <taxon>eudicotyledons</taxon>
        <taxon>Gunneridae</taxon>
        <taxon>Pentapetalae</taxon>
        <taxon>Saxifragales</taxon>
        <taxon>Altingiaceae</taxon>
        <taxon>Liquidambar</taxon>
    </lineage>
</organism>
<reference evidence="10 11" key="1">
    <citation type="journal article" date="2024" name="Plant J.">
        <title>Genome sequences and population genomics reveal climatic adaptation and genomic divergence between two closely related sweetgum species.</title>
        <authorList>
            <person name="Xu W.Q."/>
            <person name="Ren C.Q."/>
            <person name="Zhang X.Y."/>
            <person name="Comes H.P."/>
            <person name="Liu X.H."/>
            <person name="Li Y.G."/>
            <person name="Kettle C.J."/>
            <person name="Jalonen R."/>
            <person name="Gaisberger H."/>
            <person name="Ma Y.Z."/>
            <person name="Qiu Y.X."/>
        </authorList>
    </citation>
    <scope>NUCLEOTIDE SEQUENCE [LARGE SCALE GENOMIC DNA]</scope>
    <source>
        <strain evidence="10">Hangzhou</strain>
    </source>
</reference>
<dbReference type="FunFam" id="1.10.10.60:FF:000218">
    <property type="entry name" value="Myb transcription factor"/>
    <property type="match status" value="1"/>
</dbReference>
<feature type="domain" description="Myb-like" evidence="8">
    <location>
        <begin position="1"/>
        <end position="50"/>
    </location>
</feature>
<dbReference type="GO" id="GO:0003677">
    <property type="term" value="F:DNA binding"/>
    <property type="evidence" value="ECO:0007669"/>
    <property type="project" value="UniProtKB-KW"/>
</dbReference>